<dbReference type="Proteomes" id="UP001215533">
    <property type="component" value="Chromosome"/>
</dbReference>
<sequence length="329" mass="39470">MDKIDFVVLWVDGNDEKWRTKKNKFSNTKENGDGDSEIRYRDYGSLKYVFRSIEKYAPWVNKIHLITDDQIPNWLNLENPKLNLVDHTDFIPKEFLPTFNSNVIELNLFRLKELSEKFVIFNDDTFINNKVLPENFFVGENIVDFGVYNKIAPIEDFAHILVNNAMFINKYFNKKDSIKKNWKKQFKLRYRSKLLRNFLLLPWNDIPGYYNPHLPQPHFKSVLNDLYELEPTLFERTFKNKFRGYEDISHWIARYWLLEQGRYEPQYISFGKYLRISQANKVDKEIHKGKSKVICINDDDGSDEEFNAWRNNVVNAFNLKFPQKSKFEK</sequence>
<dbReference type="Pfam" id="PF17101">
    <property type="entry name" value="Stealth_CR1"/>
    <property type="match status" value="1"/>
</dbReference>
<dbReference type="PANTHER" id="PTHR24045:SF0">
    <property type="entry name" value="N-ACETYLGLUCOSAMINE-1-PHOSPHOTRANSFERASE SUBUNITS ALPHA_BETA"/>
    <property type="match status" value="1"/>
</dbReference>
<dbReference type="EMBL" id="CP117683">
    <property type="protein sequence ID" value="WDC91583.1"/>
    <property type="molecule type" value="Genomic_DNA"/>
</dbReference>
<dbReference type="PANTHER" id="PTHR24045">
    <property type="match status" value="1"/>
</dbReference>
<evidence type="ECO:0000313" key="7">
    <source>
        <dbReference type="Proteomes" id="UP001215533"/>
    </source>
</evidence>
<keyword evidence="3" id="KW-0270">Exopolysaccharide synthesis</keyword>
<dbReference type="AlphaFoldDB" id="A0AAJ5RDU7"/>
<accession>A0AAJ5RDU7</accession>
<name>A0AAJ5RDU7_LATCU</name>
<evidence type="ECO:0000259" key="5">
    <source>
        <dbReference type="Pfam" id="PF17101"/>
    </source>
</evidence>
<feature type="domain" description="Stealth protein CR2 conserved region 2" evidence="4">
    <location>
        <begin position="39"/>
        <end position="140"/>
    </location>
</feature>
<organism evidence="6 7">
    <name type="scientific">Latilactobacillus curvatus</name>
    <name type="common">Lactobacillus curvatus</name>
    <dbReference type="NCBI Taxonomy" id="28038"/>
    <lineage>
        <taxon>Bacteria</taxon>
        <taxon>Bacillati</taxon>
        <taxon>Bacillota</taxon>
        <taxon>Bacilli</taxon>
        <taxon>Lactobacillales</taxon>
        <taxon>Lactobacillaceae</taxon>
        <taxon>Latilactobacillus</taxon>
    </lineage>
</organism>
<evidence type="ECO:0000256" key="1">
    <source>
        <dbReference type="ARBA" id="ARBA00007583"/>
    </source>
</evidence>
<dbReference type="InterPro" id="IPR021520">
    <property type="entry name" value="Stealth_CR2"/>
</dbReference>
<evidence type="ECO:0000256" key="3">
    <source>
        <dbReference type="ARBA" id="ARBA00023169"/>
    </source>
</evidence>
<dbReference type="GO" id="GO:0016772">
    <property type="term" value="F:transferase activity, transferring phosphorus-containing groups"/>
    <property type="evidence" value="ECO:0007669"/>
    <property type="project" value="InterPro"/>
</dbReference>
<reference evidence="6" key="1">
    <citation type="submission" date="2023-02" db="EMBL/GenBank/DDBJ databases">
        <title>Complete genome sequence of Lactobacillus curvatus CACC879 isolated from Pig feces.</title>
        <authorList>
            <person name="Park S."/>
            <person name="Park M.A."/>
            <person name="Kim D.-H."/>
            <person name="Kim Y."/>
        </authorList>
    </citation>
    <scope>NUCLEOTIDE SEQUENCE</scope>
    <source>
        <strain evidence="6">CACC879</strain>
    </source>
</reference>
<feature type="domain" description="Stealth protein CR1 conserved region 1" evidence="5">
    <location>
        <begin position="3"/>
        <end position="28"/>
    </location>
</feature>
<evidence type="ECO:0000259" key="4">
    <source>
        <dbReference type="Pfam" id="PF11380"/>
    </source>
</evidence>
<dbReference type="InterPro" id="IPR031358">
    <property type="entry name" value="Stealth_CR1"/>
</dbReference>
<dbReference type="Pfam" id="PF11380">
    <property type="entry name" value="Stealth_CR2"/>
    <property type="match status" value="1"/>
</dbReference>
<keyword evidence="2" id="KW-0808">Transferase</keyword>
<proteinExistence type="inferred from homology"/>
<comment type="similarity">
    <text evidence="1">Belongs to the stealth family.</text>
</comment>
<dbReference type="GO" id="GO:0000271">
    <property type="term" value="P:polysaccharide biosynthetic process"/>
    <property type="evidence" value="ECO:0007669"/>
    <property type="project" value="UniProtKB-KW"/>
</dbReference>
<gene>
    <name evidence="6" type="ORF">PSR33_05135</name>
</gene>
<evidence type="ECO:0000256" key="2">
    <source>
        <dbReference type="ARBA" id="ARBA00022679"/>
    </source>
</evidence>
<protein>
    <submittedName>
        <fullName evidence="6">Stealth CR1 domain-containing protein</fullName>
    </submittedName>
</protein>
<dbReference type="InterPro" id="IPR047141">
    <property type="entry name" value="Stealth"/>
</dbReference>
<evidence type="ECO:0000313" key="6">
    <source>
        <dbReference type="EMBL" id="WDC91583.1"/>
    </source>
</evidence>